<accession>N1QGX3</accession>
<dbReference type="EMBL" id="KB456267">
    <property type="protein sequence ID" value="EMF10398.1"/>
    <property type="molecule type" value="Genomic_DNA"/>
</dbReference>
<feature type="compositionally biased region" description="Low complexity" evidence="1">
    <location>
        <begin position="77"/>
        <end position="86"/>
    </location>
</feature>
<dbReference type="RefSeq" id="XP_016758519.1">
    <property type="nucleotide sequence ID" value="XM_016902125.1"/>
</dbReference>
<dbReference type="AlphaFoldDB" id="N1QGX3"/>
<gene>
    <name evidence="2" type="ORF">SEPMUDRAFT_127135</name>
</gene>
<protein>
    <submittedName>
        <fullName evidence="2">Uncharacterized protein</fullName>
    </submittedName>
</protein>
<evidence type="ECO:0000313" key="3">
    <source>
        <dbReference type="Proteomes" id="UP000016931"/>
    </source>
</evidence>
<keyword evidence="3" id="KW-1185">Reference proteome</keyword>
<reference evidence="2 3" key="1">
    <citation type="journal article" date="2012" name="PLoS Pathog.">
        <title>Diverse lifestyles and strategies of plant pathogenesis encoded in the genomes of eighteen Dothideomycetes fungi.</title>
        <authorList>
            <person name="Ohm R.A."/>
            <person name="Feau N."/>
            <person name="Henrissat B."/>
            <person name="Schoch C.L."/>
            <person name="Horwitz B.A."/>
            <person name="Barry K.W."/>
            <person name="Condon B.J."/>
            <person name="Copeland A.C."/>
            <person name="Dhillon B."/>
            <person name="Glaser F."/>
            <person name="Hesse C.N."/>
            <person name="Kosti I."/>
            <person name="LaButti K."/>
            <person name="Lindquist E.A."/>
            <person name="Lucas S."/>
            <person name="Salamov A.A."/>
            <person name="Bradshaw R.E."/>
            <person name="Ciuffetti L."/>
            <person name="Hamelin R.C."/>
            <person name="Kema G.H.J."/>
            <person name="Lawrence C."/>
            <person name="Scott J.A."/>
            <person name="Spatafora J.W."/>
            <person name="Turgeon B.G."/>
            <person name="de Wit P.J.G.M."/>
            <person name="Zhong S."/>
            <person name="Goodwin S.B."/>
            <person name="Grigoriev I.V."/>
        </authorList>
    </citation>
    <scope>NUCLEOTIDE SEQUENCE [LARGE SCALE GENOMIC DNA]</scope>
    <source>
        <strain evidence="2 3">SO2202</strain>
    </source>
</reference>
<sequence length="86" mass="9965">MCDYTKVEYACYHLRYTVRAWCVKYQETHKRCPANVVAVEYRLDERCGDCRDSPAPMYTLKKKASKLPNYKKDNGLSSSSSSSKLQ</sequence>
<evidence type="ECO:0000256" key="1">
    <source>
        <dbReference type="SAM" id="MobiDB-lite"/>
    </source>
</evidence>
<dbReference type="eggNOG" id="ENOG502SXI7">
    <property type="taxonomic scope" value="Eukaryota"/>
</dbReference>
<organism evidence="2 3">
    <name type="scientific">Sphaerulina musiva (strain SO2202)</name>
    <name type="common">Poplar stem canker fungus</name>
    <name type="synonym">Septoria musiva</name>
    <dbReference type="NCBI Taxonomy" id="692275"/>
    <lineage>
        <taxon>Eukaryota</taxon>
        <taxon>Fungi</taxon>
        <taxon>Dikarya</taxon>
        <taxon>Ascomycota</taxon>
        <taxon>Pezizomycotina</taxon>
        <taxon>Dothideomycetes</taxon>
        <taxon>Dothideomycetidae</taxon>
        <taxon>Mycosphaerellales</taxon>
        <taxon>Mycosphaerellaceae</taxon>
        <taxon>Sphaerulina</taxon>
    </lineage>
</organism>
<dbReference type="GeneID" id="27899262"/>
<name>N1QGX3_SPHMS</name>
<feature type="region of interest" description="Disordered" evidence="1">
    <location>
        <begin position="64"/>
        <end position="86"/>
    </location>
</feature>
<dbReference type="Proteomes" id="UP000016931">
    <property type="component" value="Unassembled WGS sequence"/>
</dbReference>
<evidence type="ECO:0000313" key="2">
    <source>
        <dbReference type="EMBL" id="EMF10398.1"/>
    </source>
</evidence>
<dbReference type="OMA" id="RIVEAWC"/>
<proteinExistence type="predicted"/>
<dbReference type="HOGENOM" id="CLU_190852_0_0_1"/>